<organism evidence="2 3">
    <name type="scientific">Conidiobolus coronatus (strain ATCC 28846 / CBS 209.66 / NRRL 28638)</name>
    <name type="common">Delacroixia coronata</name>
    <dbReference type="NCBI Taxonomy" id="796925"/>
    <lineage>
        <taxon>Eukaryota</taxon>
        <taxon>Fungi</taxon>
        <taxon>Fungi incertae sedis</taxon>
        <taxon>Zoopagomycota</taxon>
        <taxon>Entomophthoromycotina</taxon>
        <taxon>Entomophthoromycetes</taxon>
        <taxon>Entomophthorales</taxon>
        <taxon>Ancylistaceae</taxon>
        <taxon>Conidiobolus</taxon>
    </lineage>
</organism>
<feature type="domain" description="Serine aminopeptidase S33" evidence="1">
    <location>
        <begin position="33"/>
        <end position="271"/>
    </location>
</feature>
<dbReference type="GO" id="GO:0016787">
    <property type="term" value="F:hydrolase activity"/>
    <property type="evidence" value="ECO:0007669"/>
    <property type="project" value="UniProtKB-KW"/>
</dbReference>
<protein>
    <submittedName>
        <fullName evidence="2">Alpha/beta-hydrolase</fullName>
    </submittedName>
</protein>
<name>A0A137PHK9_CONC2</name>
<dbReference type="OMA" id="RQFNDMF"/>
<dbReference type="Pfam" id="PF12146">
    <property type="entry name" value="Hydrolase_4"/>
    <property type="match status" value="1"/>
</dbReference>
<dbReference type="Proteomes" id="UP000070444">
    <property type="component" value="Unassembled WGS sequence"/>
</dbReference>
<evidence type="ECO:0000259" key="1">
    <source>
        <dbReference type="Pfam" id="PF12146"/>
    </source>
</evidence>
<evidence type="ECO:0000313" key="3">
    <source>
        <dbReference type="Proteomes" id="UP000070444"/>
    </source>
</evidence>
<keyword evidence="3" id="KW-1185">Reference proteome</keyword>
<reference evidence="2 3" key="1">
    <citation type="journal article" date="2015" name="Genome Biol. Evol.">
        <title>Phylogenomic analyses indicate that early fungi evolved digesting cell walls of algal ancestors of land plants.</title>
        <authorList>
            <person name="Chang Y."/>
            <person name="Wang S."/>
            <person name="Sekimoto S."/>
            <person name="Aerts A.L."/>
            <person name="Choi C."/>
            <person name="Clum A."/>
            <person name="LaButti K.M."/>
            <person name="Lindquist E.A."/>
            <person name="Yee Ngan C."/>
            <person name="Ohm R.A."/>
            <person name="Salamov A.A."/>
            <person name="Grigoriev I.V."/>
            <person name="Spatafora J.W."/>
            <person name="Berbee M.L."/>
        </authorList>
    </citation>
    <scope>NUCLEOTIDE SEQUENCE [LARGE SCALE GENOMIC DNA]</scope>
    <source>
        <strain evidence="2 3">NRRL 28638</strain>
    </source>
</reference>
<dbReference type="InterPro" id="IPR029058">
    <property type="entry name" value="AB_hydrolase_fold"/>
</dbReference>
<dbReference type="EMBL" id="KQ964423">
    <property type="protein sequence ID" value="KXN74487.1"/>
    <property type="molecule type" value="Genomic_DNA"/>
</dbReference>
<evidence type="ECO:0000313" key="2">
    <source>
        <dbReference type="EMBL" id="KXN74487.1"/>
    </source>
</evidence>
<dbReference type="OrthoDB" id="10249433at2759"/>
<dbReference type="PANTHER" id="PTHR11614">
    <property type="entry name" value="PHOSPHOLIPASE-RELATED"/>
    <property type="match status" value="1"/>
</dbReference>
<dbReference type="Gene3D" id="3.40.50.1820">
    <property type="entry name" value="alpha/beta hydrolase"/>
    <property type="match status" value="1"/>
</dbReference>
<dbReference type="STRING" id="796925.A0A137PHK9"/>
<dbReference type="SUPFAM" id="SSF53474">
    <property type="entry name" value="alpha/beta-Hydrolases"/>
    <property type="match status" value="1"/>
</dbReference>
<sequence>MNEVVKISEEWLVTKHSNTSIFYRVWSPLQSIPTATIVFLHGFGEHTGRYLKNFEKFAQAGIKVVAFDQRGHGETGKKINSLGTGSDLSTLFKDIDEFIEKFYDPSVNLILMGFSCGGLASFNYAINGSKRNLLNGLIGCSPGFKLSAGPPNSVVLFTLRNLAKVIPNYTFKLEIDASCLSRDEEVVQQYIKDPLVTSRCSVAYLNEALVQGYIQSNANKIQIKNILITHGTADKSALPEGSQEMYELLKQNTEYATLKLYNDGYHELHNDLCREKVLNDYIHWINNLDPALIQSKF</sequence>
<keyword evidence="2" id="KW-0378">Hydrolase</keyword>
<gene>
    <name evidence="2" type="ORF">CONCODRAFT_82939</name>
</gene>
<dbReference type="InterPro" id="IPR022742">
    <property type="entry name" value="Hydrolase_4"/>
</dbReference>
<dbReference type="AlphaFoldDB" id="A0A137PHK9"/>
<dbReference type="InterPro" id="IPR051044">
    <property type="entry name" value="MAG_DAG_Lipase"/>
</dbReference>
<accession>A0A137PHK9</accession>
<proteinExistence type="predicted"/>